<proteinExistence type="predicted"/>
<keyword evidence="3" id="KW-1185">Reference proteome</keyword>
<dbReference type="Proteomes" id="UP001595457">
    <property type="component" value="Unassembled WGS sequence"/>
</dbReference>
<feature type="region of interest" description="Disordered" evidence="1">
    <location>
        <begin position="80"/>
        <end position="125"/>
    </location>
</feature>
<feature type="compositionally biased region" description="Basic residues" evidence="1">
    <location>
        <begin position="100"/>
        <end position="112"/>
    </location>
</feature>
<comment type="caution">
    <text evidence="2">The sequence shown here is derived from an EMBL/GenBank/DDBJ whole genome shotgun (WGS) entry which is preliminary data.</text>
</comment>
<reference evidence="3" key="1">
    <citation type="journal article" date="2019" name="Int. J. Syst. Evol. Microbiol.">
        <title>The Global Catalogue of Microorganisms (GCM) 10K type strain sequencing project: providing services to taxonomists for standard genome sequencing and annotation.</title>
        <authorList>
            <consortium name="The Broad Institute Genomics Platform"/>
            <consortium name="The Broad Institute Genome Sequencing Center for Infectious Disease"/>
            <person name="Wu L."/>
            <person name="Ma J."/>
        </authorList>
    </citation>
    <scope>NUCLEOTIDE SEQUENCE [LARGE SCALE GENOMIC DNA]</scope>
    <source>
        <strain evidence="3">KCTC 62195</strain>
    </source>
</reference>
<evidence type="ECO:0000256" key="1">
    <source>
        <dbReference type="SAM" id="MobiDB-lite"/>
    </source>
</evidence>
<gene>
    <name evidence="2" type="ORF">ACFOJE_20755</name>
</gene>
<name>A0ABV7AZG9_9GAMM</name>
<dbReference type="RefSeq" id="WP_377816883.1">
    <property type="nucleotide sequence ID" value="NZ_JBHRSJ010000035.1"/>
</dbReference>
<evidence type="ECO:0000313" key="2">
    <source>
        <dbReference type="EMBL" id="MFC2974626.1"/>
    </source>
</evidence>
<sequence length="162" mass="17878">MAKSALRVRQGDVAFYLNEASDGSRGGRRYYLYRTSQHGKVKDGRVQIGSTTGQALMGIGDEVELFQACQEHFDGKRQRAYQPQAEIRGPAGRWEGKAFPARKSHTNTRKARLSPVCNPDQDRNGEILPMSSISVVQAAEQLSQSMPLAPLPSMSGEEDYCS</sequence>
<accession>A0ABV7AZG9</accession>
<dbReference type="EMBL" id="JBHRSJ010000035">
    <property type="protein sequence ID" value="MFC2974626.1"/>
    <property type="molecule type" value="Genomic_DNA"/>
</dbReference>
<organism evidence="2 3">
    <name type="scientific">Azotobacter bryophylli</name>
    <dbReference type="NCBI Taxonomy" id="1986537"/>
    <lineage>
        <taxon>Bacteria</taxon>
        <taxon>Pseudomonadati</taxon>
        <taxon>Pseudomonadota</taxon>
        <taxon>Gammaproteobacteria</taxon>
        <taxon>Pseudomonadales</taxon>
        <taxon>Pseudomonadaceae</taxon>
        <taxon>Azotobacter</taxon>
    </lineage>
</organism>
<evidence type="ECO:0000313" key="3">
    <source>
        <dbReference type="Proteomes" id="UP001595457"/>
    </source>
</evidence>
<evidence type="ECO:0008006" key="4">
    <source>
        <dbReference type="Google" id="ProtNLM"/>
    </source>
</evidence>
<protein>
    <recommendedName>
        <fullName evidence="4">Integrase</fullName>
    </recommendedName>
</protein>